<keyword evidence="3" id="KW-0808">Transferase</keyword>
<keyword evidence="1" id="KW-0802">TPR repeat</keyword>
<dbReference type="InterPro" id="IPR011990">
    <property type="entry name" value="TPR-like_helical_dom_sf"/>
</dbReference>
<dbReference type="Proteomes" id="UP000216345">
    <property type="component" value="Unassembled WGS sequence"/>
</dbReference>
<dbReference type="AlphaFoldDB" id="A0A256FJB3"/>
<dbReference type="PANTHER" id="PTHR43861">
    <property type="entry name" value="TRANS-ACONITATE 2-METHYLTRANSFERASE-RELATED"/>
    <property type="match status" value="1"/>
</dbReference>
<keyword evidence="4" id="KW-1185">Reference proteome</keyword>
<evidence type="ECO:0000256" key="1">
    <source>
        <dbReference type="PROSITE-ProRule" id="PRU00339"/>
    </source>
</evidence>
<dbReference type="GO" id="GO:0008168">
    <property type="term" value="F:methyltransferase activity"/>
    <property type="evidence" value="ECO:0007669"/>
    <property type="project" value="UniProtKB-KW"/>
</dbReference>
<reference evidence="3 4" key="1">
    <citation type="submission" date="2017-07" db="EMBL/GenBank/DDBJ databases">
        <title>Phylogenetic study on the rhizospheric bacterium Ochrobactrum sp. A44.</title>
        <authorList>
            <person name="Krzyzanowska D.M."/>
            <person name="Ossowicki A."/>
            <person name="Rajewska M."/>
            <person name="Maciag T."/>
            <person name="Kaczynski Z."/>
            <person name="Czerwicka M."/>
            <person name="Jafra S."/>
        </authorList>
    </citation>
    <scope>NUCLEOTIDE SEQUENCE [LARGE SCALE GENOMIC DNA]</scope>
    <source>
        <strain evidence="3 4">PR17</strain>
    </source>
</reference>
<dbReference type="PANTHER" id="PTHR43861:SF1">
    <property type="entry name" value="TRANS-ACONITATE 2-METHYLTRANSFERASE"/>
    <property type="match status" value="1"/>
</dbReference>
<keyword evidence="3" id="KW-0489">Methyltransferase</keyword>
<dbReference type="InterPro" id="IPR029063">
    <property type="entry name" value="SAM-dependent_MTases_sf"/>
</dbReference>
<accession>A0A256FJB3</accession>
<dbReference type="InterPro" id="IPR019734">
    <property type="entry name" value="TPR_rpt"/>
</dbReference>
<protein>
    <submittedName>
        <fullName evidence="3">Methyltransferase domain protein</fullName>
    </submittedName>
</protein>
<dbReference type="RefSeq" id="WP_094577484.1">
    <property type="nucleotide sequence ID" value="NZ_JBHEEL010000001.1"/>
</dbReference>
<dbReference type="Gene3D" id="3.40.50.150">
    <property type="entry name" value="Vaccinia Virus protein VP39"/>
    <property type="match status" value="1"/>
</dbReference>
<dbReference type="SUPFAM" id="SSF48452">
    <property type="entry name" value="TPR-like"/>
    <property type="match status" value="1"/>
</dbReference>
<feature type="domain" description="Methyltransferase type 12" evidence="2">
    <location>
        <begin position="121"/>
        <end position="212"/>
    </location>
</feature>
<dbReference type="CDD" id="cd02440">
    <property type="entry name" value="AdoMet_MTases"/>
    <property type="match status" value="1"/>
</dbReference>
<comment type="caution">
    <text evidence="3">The sequence shown here is derived from an EMBL/GenBank/DDBJ whole genome shotgun (WGS) entry which is preliminary data.</text>
</comment>
<proteinExistence type="predicted"/>
<dbReference type="SUPFAM" id="SSF53335">
    <property type="entry name" value="S-adenosyl-L-methionine-dependent methyltransferases"/>
    <property type="match status" value="1"/>
</dbReference>
<dbReference type="OrthoDB" id="465636at2"/>
<organism evidence="3 4">
    <name type="scientific">Brucella rhizosphaerae</name>
    <dbReference type="NCBI Taxonomy" id="571254"/>
    <lineage>
        <taxon>Bacteria</taxon>
        <taxon>Pseudomonadati</taxon>
        <taxon>Pseudomonadota</taxon>
        <taxon>Alphaproteobacteria</taxon>
        <taxon>Hyphomicrobiales</taxon>
        <taxon>Brucellaceae</taxon>
        <taxon>Brucella/Ochrobactrum group</taxon>
        <taxon>Brucella</taxon>
    </lineage>
</organism>
<evidence type="ECO:0000313" key="3">
    <source>
        <dbReference type="EMBL" id="OYR14541.1"/>
    </source>
</evidence>
<dbReference type="Gene3D" id="1.25.40.10">
    <property type="entry name" value="Tetratricopeptide repeat domain"/>
    <property type="match status" value="1"/>
</dbReference>
<dbReference type="PROSITE" id="PS50005">
    <property type="entry name" value="TPR"/>
    <property type="match status" value="1"/>
</dbReference>
<feature type="repeat" description="TPR" evidence="1">
    <location>
        <begin position="19"/>
        <end position="52"/>
    </location>
</feature>
<evidence type="ECO:0000313" key="4">
    <source>
        <dbReference type="Proteomes" id="UP000216345"/>
    </source>
</evidence>
<evidence type="ECO:0000259" key="2">
    <source>
        <dbReference type="Pfam" id="PF08242"/>
    </source>
</evidence>
<sequence length="281" mass="30755">MSKQNGKSNNTDSLDHEALAEAYNHALALEKSGDLDAAAEAYKAVLEIDPDDHGGAAVRLASMGRGIVPPKAPDAYVATLFDQHAEMFDTILVDQLGYDVPLQLREILLELNEEFQAERMLDLGCGTGLSADALDDMADHKTGVDISENMIEVAYEKGDYDALFVGEAVRFLETTEEDAWDLIVATDVLPYMGELDRFFAGVAEHLRTGGHFGFSSETQSDERFAGRDFMVGGFQRFAHAQSYVRSLLSAHGMDCIGCTDIIVRSEQGSPVPGHLYIAQRR</sequence>
<dbReference type="InterPro" id="IPR013217">
    <property type="entry name" value="Methyltransf_12"/>
</dbReference>
<dbReference type="GO" id="GO:0032259">
    <property type="term" value="P:methylation"/>
    <property type="evidence" value="ECO:0007669"/>
    <property type="project" value="UniProtKB-KW"/>
</dbReference>
<dbReference type="eggNOG" id="COG4976">
    <property type="taxonomic scope" value="Bacteria"/>
</dbReference>
<dbReference type="Pfam" id="PF08242">
    <property type="entry name" value="Methyltransf_12"/>
    <property type="match status" value="1"/>
</dbReference>
<dbReference type="EMBL" id="NNRK01000026">
    <property type="protein sequence ID" value="OYR14541.1"/>
    <property type="molecule type" value="Genomic_DNA"/>
</dbReference>
<gene>
    <name evidence="3" type="ORF">CEV32_0546</name>
</gene>
<name>A0A256FJB3_9HYPH</name>